<sequence>MNKFIQLKELQDIISKKDYEDEENIYLPEKDFKELISFIEEFVGSEEETDVMDFMKVYKTKDRNLGTVVKVNNYVGLIQLKSGYKIEILPKIDFIDDKDKNKTKEIFLKMLRSLKDFLGKNFKNADLKISKMNLYEIFINMYLSDVRVLVKNGLKSTYVVKEDNIKFYKGKLQVSQHIKMNLVHKERFYMVYDEFLVDRAENKLVKATLLKLQKLTSSSQNSKEIRQLLIAFELVETSTNYEKDFSKVSIDKNTKDYANLMKWSKVFLLNKSFTSFSGKVSSRAILFPMEKVFESYIAQQVRKKFLPDNWEVSIQDNGYHLFVEKNASNSRPIFSLKPDIVLKKENKIVILDTKWKRLISESRKNYGISSADMYQMYAYAKKYEENGIIPEVYVIYPKTDVMKESKYFESNDGVKVNIFFIDLVNIEKSLEELNNMIK</sequence>
<evidence type="ECO:0000313" key="1">
    <source>
        <dbReference type="EMBL" id="PMC69472.1"/>
    </source>
</evidence>
<keyword evidence="1" id="KW-0540">Nuclease</keyword>
<organism evidence="1 2">
    <name type="scientific">Fusobacterium nucleatum</name>
    <dbReference type="NCBI Taxonomy" id="851"/>
    <lineage>
        <taxon>Bacteria</taxon>
        <taxon>Fusobacteriati</taxon>
        <taxon>Fusobacteriota</taxon>
        <taxon>Fusobacteriia</taxon>
        <taxon>Fusobacteriales</taxon>
        <taxon>Fusobacteriaceae</taxon>
        <taxon>Fusobacterium</taxon>
    </lineage>
</organism>
<reference evidence="1 2" key="1">
    <citation type="submission" date="2017-09" db="EMBL/GenBank/DDBJ databases">
        <title>Bacterial strain isolated from the female urinary microbiota.</title>
        <authorList>
            <person name="Thomas-White K."/>
            <person name="Kumar N."/>
            <person name="Forster S."/>
            <person name="Putonti C."/>
            <person name="Lawley T."/>
            <person name="Wolfe A.J."/>
        </authorList>
    </citation>
    <scope>NUCLEOTIDE SEQUENCE [LARGE SCALE GENOMIC DNA]</scope>
    <source>
        <strain evidence="1 2">UMB0249</strain>
    </source>
</reference>
<dbReference type="EMBL" id="PNHC01000004">
    <property type="protein sequence ID" value="PMC69472.1"/>
    <property type="molecule type" value="Genomic_DNA"/>
</dbReference>
<dbReference type="PANTHER" id="PTHR38733">
    <property type="entry name" value="PROTEIN MCRC"/>
    <property type="match status" value="1"/>
</dbReference>
<proteinExistence type="predicted"/>
<dbReference type="RefSeq" id="WP_158392623.1">
    <property type="nucleotide sequence ID" value="NZ_PNHC01000004.1"/>
</dbReference>
<comment type="caution">
    <text evidence="1">The sequence shown here is derived from an EMBL/GenBank/DDBJ whole genome shotgun (WGS) entry which is preliminary data.</text>
</comment>
<dbReference type="PANTHER" id="PTHR38733:SF1">
    <property type="entry name" value="TYPE IV METHYL-DIRECTED RESTRICTION ENZYME ECOKMCRBC"/>
    <property type="match status" value="1"/>
</dbReference>
<keyword evidence="1" id="KW-0255">Endonuclease</keyword>
<dbReference type="Proteomes" id="UP000235733">
    <property type="component" value="Unassembled WGS sequence"/>
</dbReference>
<evidence type="ECO:0000313" key="2">
    <source>
        <dbReference type="Proteomes" id="UP000235733"/>
    </source>
</evidence>
<dbReference type="AlphaFoldDB" id="A0A2N6TJI5"/>
<keyword evidence="1" id="KW-0378">Hydrolase</keyword>
<dbReference type="InterPro" id="IPR019292">
    <property type="entry name" value="McrC"/>
</dbReference>
<protein>
    <submittedName>
        <fullName evidence="1">Restriction endonuclease</fullName>
    </submittedName>
</protein>
<accession>A0A2N6TJI5</accession>
<dbReference type="Pfam" id="PF10117">
    <property type="entry name" value="McrBC"/>
    <property type="match status" value="1"/>
</dbReference>
<name>A0A2N6TJI5_FUSNU</name>
<dbReference type="GO" id="GO:0004519">
    <property type="term" value="F:endonuclease activity"/>
    <property type="evidence" value="ECO:0007669"/>
    <property type="project" value="UniProtKB-KW"/>
</dbReference>
<gene>
    <name evidence="1" type="ORF">CJ209_06510</name>
</gene>